<dbReference type="Gene3D" id="3.90.400.10">
    <property type="entry name" value="Oligo-1,6-glucosidase, Domain 2"/>
    <property type="match status" value="1"/>
</dbReference>
<dbReference type="InterPro" id="IPR045857">
    <property type="entry name" value="O16G_dom_2"/>
</dbReference>
<protein>
    <recommendedName>
        <fullName evidence="3">alpha-glucosidase</fullName>
        <ecNumber evidence="3">3.2.1.20</ecNumber>
    </recommendedName>
</protein>
<evidence type="ECO:0000313" key="11">
    <source>
        <dbReference type="Proteomes" id="UP001153620"/>
    </source>
</evidence>
<gene>
    <name evidence="10" type="ORF">CHIRRI_LOCUS9528</name>
</gene>
<dbReference type="EC" id="3.2.1.20" evidence="3"/>
<comment type="similarity">
    <text evidence="2">Belongs to the glycosyl hydrolase 13 family.</text>
</comment>
<dbReference type="Proteomes" id="UP001153620">
    <property type="component" value="Chromosome 3"/>
</dbReference>
<evidence type="ECO:0000259" key="9">
    <source>
        <dbReference type="SMART" id="SM00642"/>
    </source>
</evidence>
<evidence type="ECO:0000256" key="7">
    <source>
        <dbReference type="ARBA" id="ARBA00023295"/>
    </source>
</evidence>
<evidence type="ECO:0000256" key="5">
    <source>
        <dbReference type="ARBA" id="ARBA00022801"/>
    </source>
</evidence>
<dbReference type="PANTHER" id="PTHR10357:SF233">
    <property type="entry name" value="MALTASE A1"/>
    <property type="match status" value="1"/>
</dbReference>
<dbReference type="FunFam" id="3.90.400.10:FF:000001">
    <property type="entry name" value="Maltase A3, isoform A"/>
    <property type="match status" value="1"/>
</dbReference>
<evidence type="ECO:0000256" key="1">
    <source>
        <dbReference type="ARBA" id="ARBA00001657"/>
    </source>
</evidence>
<reference evidence="10" key="1">
    <citation type="submission" date="2022-01" db="EMBL/GenBank/DDBJ databases">
        <authorList>
            <person name="King R."/>
        </authorList>
    </citation>
    <scope>NUCLEOTIDE SEQUENCE</scope>
</reference>
<evidence type="ECO:0000313" key="10">
    <source>
        <dbReference type="EMBL" id="CAH1727257.1"/>
    </source>
</evidence>
<dbReference type="InterPro" id="IPR013780">
    <property type="entry name" value="Glyco_hydro_b"/>
</dbReference>
<evidence type="ECO:0000256" key="8">
    <source>
        <dbReference type="SAM" id="SignalP"/>
    </source>
</evidence>
<sequence>MKHFQILMLYFALHCSNAADLEWWQGGNFYQIYPRSFKDSNNDGLGDLLGIASKVPYLAEIGMDGVWLSPIMDSPQADYGYDISNYRDISKEYGNLSDFDVLAQACKANNIKLILDLVPNHSSNKHEWFTKSENREPGYENYYVWHPGTFDPVTGQHIPPNNWVSVFRFSGWKWSPIRKQFYYHAFLYQQPDLNYRNRRVVQEMKDVITFWLGKGVSGYRIDAVPFMFEVEADAKGNFPNEPLTGATCTNPDDYCHTQHVFTNDRSETYDMIFQWRALMDEYAQSTDKVPRIIMTEAYTSLDNMIRFYGENGRKGSHIPFNFELISNVNTESTASDYFTRINNWLSRVPEGSQANWVLGNHDQWRMATRLGVERTDLLNILLQTLPGVAITYQGEELGLLNTHLTWEETVDPSACNTQDPVNYEKASRDGCRTPFPWDDSTNAGFNEGKTPWLPVNTDYTTMNVQAQKDASNSHLKIFIKLTKLRKQNVLRQGTHELKLINNENVIINLRSYGNDVAVVIMNFGDSSQTVNVIEAYPDKTLPAELPIYTASLLTFTEGGNQTLSSVTVAANKAVVLTNVVVA</sequence>
<dbReference type="SMART" id="SM00642">
    <property type="entry name" value="Aamy"/>
    <property type="match status" value="1"/>
</dbReference>
<keyword evidence="7" id="KW-0326">Glycosidase</keyword>
<dbReference type="SUPFAM" id="SSF51011">
    <property type="entry name" value="Glycosyl hydrolase domain"/>
    <property type="match status" value="1"/>
</dbReference>
<comment type="catalytic activity">
    <reaction evidence="1">
        <text>Hydrolysis of terminal, non-reducing (1-&gt;4)-linked alpha-D-glucose residues with release of alpha-D-glucose.</text>
        <dbReference type="EC" id="3.2.1.20"/>
    </reaction>
</comment>
<feature type="domain" description="Glycosyl hydrolase family 13 catalytic" evidence="9">
    <location>
        <begin position="31"/>
        <end position="432"/>
    </location>
</feature>
<evidence type="ECO:0000256" key="6">
    <source>
        <dbReference type="ARBA" id="ARBA00023180"/>
    </source>
</evidence>
<dbReference type="PANTHER" id="PTHR10357">
    <property type="entry name" value="ALPHA-AMYLASE FAMILY MEMBER"/>
    <property type="match status" value="1"/>
</dbReference>
<name>A0A9P0NHY9_9DIPT</name>
<dbReference type="InterPro" id="IPR017853">
    <property type="entry name" value="GH"/>
</dbReference>
<accession>A0A9P0NHY9</accession>
<dbReference type="EMBL" id="OU895879">
    <property type="protein sequence ID" value="CAH1727257.1"/>
    <property type="molecule type" value="Genomic_DNA"/>
</dbReference>
<dbReference type="CDD" id="cd11328">
    <property type="entry name" value="AmyAc_maltase"/>
    <property type="match status" value="1"/>
</dbReference>
<dbReference type="SUPFAM" id="SSF51445">
    <property type="entry name" value="(Trans)glycosidases"/>
    <property type="match status" value="1"/>
</dbReference>
<evidence type="ECO:0000256" key="2">
    <source>
        <dbReference type="ARBA" id="ARBA00008061"/>
    </source>
</evidence>
<keyword evidence="4 8" id="KW-0732">Signal</keyword>
<dbReference type="AlphaFoldDB" id="A0A9P0NHY9"/>
<dbReference type="GO" id="GO:0005975">
    <property type="term" value="P:carbohydrate metabolic process"/>
    <property type="evidence" value="ECO:0007669"/>
    <property type="project" value="InterPro"/>
</dbReference>
<organism evidence="10 11">
    <name type="scientific">Chironomus riparius</name>
    <dbReference type="NCBI Taxonomy" id="315576"/>
    <lineage>
        <taxon>Eukaryota</taxon>
        <taxon>Metazoa</taxon>
        <taxon>Ecdysozoa</taxon>
        <taxon>Arthropoda</taxon>
        <taxon>Hexapoda</taxon>
        <taxon>Insecta</taxon>
        <taxon>Pterygota</taxon>
        <taxon>Neoptera</taxon>
        <taxon>Endopterygota</taxon>
        <taxon>Diptera</taxon>
        <taxon>Nematocera</taxon>
        <taxon>Chironomoidea</taxon>
        <taxon>Chironomidae</taxon>
        <taxon>Chironominae</taxon>
        <taxon>Chironomus</taxon>
    </lineage>
</organism>
<proteinExistence type="inferred from homology"/>
<dbReference type="InterPro" id="IPR006047">
    <property type="entry name" value="GH13_cat_dom"/>
</dbReference>
<feature type="signal peptide" evidence="8">
    <location>
        <begin position="1"/>
        <end position="18"/>
    </location>
</feature>
<dbReference type="Gene3D" id="3.20.20.80">
    <property type="entry name" value="Glycosidases"/>
    <property type="match status" value="1"/>
</dbReference>
<dbReference type="GO" id="GO:0004558">
    <property type="term" value="F:alpha-1,4-glucosidase activity"/>
    <property type="evidence" value="ECO:0007669"/>
    <property type="project" value="UniProtKB-EC"/>
</dbReference>
<keyword evidence="5" id="KW-0378">Hydrolase</keyword>
<feature type="chain" id="PRO_5040119304" description="alpha-glucosidase" evidence="8">
    <location>
        <begin position="19"/>
        <end position="582"/>
    </location>
</feature>
<reference evidence="10" key="2">
    <citation type="submission" date="2022-10" db="EMBL/GenBank/DDBJ databases">
        <authorList>
            <consortium name="ENA_rothamsted_submissions"/>
            <consortium name="culmorum"/>
            <person name="King R."/>
        </authorList>
    </citation>
    <scope>NUCLEOTIDE SEQUENCE</scope>
</reference>
<dbReference type="Pfam" id="PF00128">
    <property type="entry name" value="Alpha-amylase"/>
    <property type="match status" value="1"/>
</dbReference>
<keyword evidence="6" id="KW-0325">Glycoprotein</keyword>
<evidence type="ECO:0000256" key="3">
    <source>
        <dbReference type="ARBA" id="ARBA00012741"/>
    </source>
</evidence>
<evidence type="ECO:0000256" key="4">
    <source>
        <dbReference type="ARBA" id="ARBA00022729"/>
    </source>
</evidence>
<keyword evidence="11" id="KW-1185">Reference proteome</keyword>
<dbReference type="Gene3D" id="2.60.40.1180">
    <property type="entry name" value="Golgi alpha-mannosidase II"/>
    <property type="match status" value="1"/>
</dbReference>